<comment type="cofactor">
    <cofactor evidence="6 8">
        <name>Mg(2+)</name>
        <dbReference type="ChEBI" id="CHEBI:18420"/>
    </cofactor>
    <cofactor evidence="6 8">
        <name>Mn(2+)</name>
        <dbReference type="ChEBI" id="CHEBI:29035"/>
    </cofactor>
    <text evidence="6 8">Probably binds two magnesium or manganese ions per subunit.</text>
</comment>
<feature type="site" description="Important for catalytic activity" evidence="7">
    <location>
        <position position="365"/>
    </location>
</feature>
<dbReference type="SUPFAM" id="SSF56219">
    <property type="entry name" value="DNase I-like"/>
    <property type="match status" value="1"/>
</dbReference>
<feature type="active site" evidence="5">
    <location>
        <position position="227"/>
    </location>
</feature>
<dbReference type="InterPro" id="IPR004808">
    <property type="entry name" value="AP_endonuc_1"/>
</dbReference>
<feature type="binding site" evidence="6">
    <location>
        <position position="157"/>
    </location>
    <ligand>
        <name>Mg(2+)</name>
        <dbReference type="ChEBI" id="CHEBI:18420"/>
        <label>1</label>
    </ligand>
</feature>
<keyword evidence="2 6" id="KW-0479">Metal-binding</keyword>
<feature type="site" description="Interaction with DNA substrate" evidence="7">
    <location>
        <position position="392"/>
    </location>
</feature>
<evidence type="ECO:0000256" key="6">
    <source>
        <dbReference type="PIRSR" id="PIRSR604808-2"/>
    </source>
</evidence>
<dbReference type="AlphaFoldDB" id="A0A5C3FWM1"/>
<feature type="region of interest" description="Disordered" evidence="9">
    <location>
        <begin position="1"/>
        <end position="108"/>
    </location>
</feature>
<dbReference type="EC" id="3.1.-.-" evidence="8"/>
<dbReference type="GO" id="GO:0006284">
    <property type="term" value="P:base-excision repair"/>
    <property type="evidence" value="ECO:0007669"/>
    <property type="project" value="TreeGrafter"/>
</dbReference>
<accession>A0A5C3FWM1</accession>
<feature type="binding site" evidence="6">
    <location>
        <position position="285"/>
    </location>
    <ligand>
        <name>Mg(2+)</name>
        <dbReference type="ChEBI" id="CHEBI:18420"/>
        <label>1</label>
    </ligand>
</feature>
<dbReference type="PANTHER" id="PTHR22748:SF6">
    <property type="entry name" value="DNA-(APURINIC OR APYRIMIDINIC SITE) ENDONUCLEASE"/>
    <property type="match status" value="1"/>
</dbReference>
<gene>
    <name evidence="11" type="ORF">PSANT_06455</name>
</gene>
<comment type="caution">
    <text evidence="11">The sequence shown here is derived from an EMBL/GenBank/DDBJ whole genome shotgun (WGS) entry which is preliminary data.</text>
</comment>
<keyword evidence="3" id="KW-0378">Hydrolase</keyword>
<dbReference type="GO" id="GO:0046872">
    <property type="term" value="F:metal ion binding"/>
    <property type="evidence" value="ECO:0007669"/>
    <property type="project" value="UniProtKB-KW"/>
</dbReference>
<dbReference type="GO" id="GO:0008311">
    <property type="term" value="F:double-stranded DNA 3'-5' DNA exonuclease activity"/>
    <property type="evidence" value="ECO:0007669"/>
    <property type="project" value="TreeGrafter"/>
</dbReference>
<dbReference type="EMBL" id="OOIQ01000020">
    <property type="protein sequence ID" value="SPO48764.1"/>
    <property type="molecule type" value="Genomic_DNA"/>
</dbReference>
<dbReference type="InterPro" id="IPR005135">
    <property type="entry name" value="Endo/exonuclease/phosphatase"/>
</dbReference>
<evidence type="ECO:0000256" key="3">
    <source>
        <dbReference type="ARBA" id="ARBA00022801"/>
    </source>
</evidence>
<evidence type="ECO:0000313" key="12">
    <source>
        <dbReference type="Proteomes" id="UP000325008"/>
    </source>
</evidence>
<dbReference type="GO" id="GO:0008081">
    <property type="term" value="F:phosphoric diester hydrolase activity"/>
    <property type="evidence" value="ECO:0007669"/>
    <property type="project" value="TreeGrafter"/>
</dbReference>
<keyword evidence="6" id="KW-0464">Manganese</keyword>
<dbReference type="Pfam" id="PF03372">
    <property type="entry name" value="Exo_endo_phos"/>
    <property type="match status" value="1"/>
</dbReference>
<dbReference type="GO" id="GO:0005634">
    <property type="term" value="C:nucleus"/>
    <property type="evidence" value="ECO:0007669"/>
    <property type="project" value="TreeGrafter"/>
</dbReference>
<dbReference type="Gene3D" id="3.60.10.10">
    <property type="entry name" value="Endonuclease/exonuclease/phosphatase"/>
    <property type="match status" value="1"/>
</dbReference>
<feature type="site" description="Transition state stabilizer" evidence="7">
    <location>
        <position position="287"/>
    </location>
</feature>
<dbReference type="PROSITE" id="PS51435">
    <property type="entry name" value="AP_NUCLEASE_F1_4"/>
    <property type="match status" value="1"/>
</dbReference>
<keyword evidence="4 6" id="KW-0460">Magnesium</keyword>
<evidence type="ECO:0000313" key="11">
    <source>
        <dbReference type="EMBL" id="SPO48764.1"/>
    </source>
</evidence>
<comment type="similarity">
    <text evidence="1 8">Belongs to the DNA repair enzymes AP/ExoA family.</text>
</comment>
<evidence type="ECO:0000256" key="9">
    <source>
        <dbReference type="SAM" id="MobiDB-lite"/>
    </source>
</evidence>
<sequence length="403" mass="43448">MARATTTASPVRRASTRTSSSAKKEIDAEQPAASPSAPNKSKRKAADPTSAADPKQSGTDATAEASAAAAAAPTKKPRKKAVADSDSPSAPKSEDTLADPGLPKNTEMPATLSYARPAAPESVRITAWNITSLKSSEPKGMMRYIQAEDAHIVVLSETKVNDVPMHPALSKIYKHQYWGIGKQKGYAGLAILSKIEPIKATYGLPGLSDQDTKGRIKFENTYLVGTYAVNAGDGLKPRTAPLTFPCHLGCSRAIKTMATKQAWNTAFAAYLAELDAKKPVVWCGDFNVVQDERDLAAASKKWNKSPGYTAIECDAHRALLDGSATPSSQPLVDVWRAKHPDAVGHYTFYGWRGFCRSKGIGWRLDSFILSQRIADKALECEIRHECYGASDHVPIYCDIQGPL</sequence>
<feature type="binding site" evidence="6">
    <location>
        <position position="287"/>
    </location>
    <ligand>
        <name>Mg(2+)</name>
        <dbReference type="ChEBI" id="CHEBI:18420"/>
        <label>1</label>
    </ligand>
</feature>
<dbReference type="InterPro" id="IPR036691">
    <property type="entry name" value="Endo/exonu/phosph_ase_sf"/>
</dbReference>
<evidence type="ECO:0000256" key="2">
    <source>
        <dbReference type="ARBA" id="ARBA00022723"/>
    </source>
</evidence>
<feature type="domain" description="Endonuclease/exonuclease/phosphatase" evidence="10">
    <location>
        <begin position="136"/>
        <end position="392"/>
    </location>
</feature>
<dbReference type="NCBIfam" id="TIGR00633">
    <property type="entry name" value="xth"/>
    <property type="match status" value="1"/>
</dbReference>
<evidence type="ECO:0000256" key="8">
    <source>
        <dbReference type="RuleBase" id="RU362131"/>
    </source>
</evidence>
<name>A0A5C3FWM1_PSEA2</name>
<evidence type="ECO:0000256" key="4">
    <source>
        <dbReference type="ARBA" id="ARBA00022842"/>
    </source>
</evidence>
<dbReference type="GO" id="GO:0003906">
    <property type="term" value="F:DNA-(apurinic or apyrimidinic site) endonuclease activity"/>
    <property type="evidence" value="ECO:0007669"/>
    <property type="project" value="TreeGrafter"/>
</dbReference>
<feature type="compositionally biased region" description="Low complexity" evidence="9">
    <location>
        <begin position="61"/>
        <end position="74"/>
    </location>
</feature>
<keyword evidence="8" id="KW-0227">DNA damage</keyword>
<evidence type="ECO:0000256" key="5">
    <source>
        <dbReference type="PIRSR" id="PIRSR604808-1"/>
    </source>
</evidence>
<dbReference type="PANTHER" id="PTHR22748">
    <property type="entry name" value="AP ENDONUCLEASE"/>
    <property type="match status" value="1"/>
</dbReference>
<dbReference type="OrthoDB" id="498125at2759"/>
<protein>
    <recommendedName>
        <fullName evidence="8">DNA-(apurinic or apyrimidinic site) endonuclease</fullName>
        <ecNumber evidence="8">3.1.-.-</ecNumber>
    </recommendedName>
</protein>
<feature type="binding site" evidence="6">
    <location>
        <position position="129"/>
    </location>
    <ligand>
        <name>Mg(2+)</name>
        <dbReference type="ChEBI" id="CHEBI:18420"/>
        <label>1</label>
    </ligand>
</feature>
<keyword evidence="8" id="KW-0234">DNA repair</keyword>
<reference evidence="11" key="1">
    <citation type="submission" date="2018-03" db="EMBL/GenBank/DDBJ databases">
        <authorList>
            <person name="Guldener U."/>
        </authorList>
    </citation>
    <scope>NUCLEOTIDE SEQUENCE [LARGE SCALE GENOMIC DNA]</scope>
    <source>
        <strain evidence="11">ATCC34888</strain>
    </source>
</reference>
<feature type="binding site" evidence="6">
    <location>
        <position position="392"/>
    </location>
    <ligand>
        <name>Mg(2+)</name>
        <dbReference type="ChEBI" id="CHEBI:18420"/>
        <label>1</label>
    </ligand>
</feature>
<feature type="compositionally biased region" description="Low complexity" evidence="9">
    <location>
        <begin position="1"/>
        <end position="21"/>
    </location>
</feature>
<dbReference type="Proteomes" id="UP000325008">
    <property type="component" value="Unassembled WGS sequence"/>
</dbReference>
<feature type="active site" description="Proton donor/acceptor" evidence="5">
    <location>
        <position position="285"/>
    </location>
</feature>
<feature type="binding site" evidence="6">
    <location>
        <position position="391"/>
    </location>
    <ligand>
        <name>Mg(2+)</name>
        <dbReference type="ChEBI" id="CHEBI:18420"/>
        <label>1</label>
    </ligand>
</feature>
<evidence type="ECO:0000256" key="7">
    <source>
        <dbReference type="PIRSR" id="PIRSR604808-3"/>
    </source>
</evidence>
<feature type="active site" description="Proton acceptor" evidence="5">
    <location>
        <position position="392"/>
    </location>
</feature>
<dbReference type="CDD" id="cd09087">
    <property type="entry name" value="Ape1-like_AP-endo"/>
    <property type="match status" value="1"/>
</dbReference>
<organism evidence="11 12">
    <name type="scientific">Pseudozyma antarctica</name>
    <name type="common">Yeast</name>
    <name type="synonym">Candida antarctica</name>
    <dbReference type="NCBI Taxonomy" id="84753"/>
    <lineage>
        <taxon>Eukaryota</taxon>
        <taxon>Fungi</taxon>
        <taxon>Dikarya</taxon>
        <taxon>Basidiomycota</taxon>
        <taxon>Ustilaginomycotina</taxon>
        <taxon>Ustilaginomycetes</taxon>
        <taxon>Ustilaginales</taxon>
        <taxon>Ustilaginaceae</taxon>
        <taxon>Moesziomyces</taxon>
    </lineage>
</organism>
<evidence type="ECO:0000256" key="1">
    <source>
        <dbReference type="ARBA" id="ARBA00007092"/>
    </source>
</evidence>
<evidence type="ECO:0000259" key="10">
    <source>
        <dbReference type="Pfam" id="PF03372"/>
    </source>
</evidence>
<keyword evidence="12" id="KW-1185">Reference proteome</keyword>
<proteinExistence type="inferred from homology"/>